<keyword evidence="3" id="KW-1185">Reference proteome</keyword>
<feature type="domain" description="Glycosyltransferase 2-like" evidence="1">
    <location>
        <begin position="251"/>
        <end position="424"/>
    </location>
</feature>
<dbReference type="Pfam" id="PF05212">
    <property type="entry name" value="DUF707"/>
    <property type="match status" value="1"/>
</dbReference>
<gene>
    <name evidence="2" type="ORF">JOC86_003482</name>
</gene>
<dbReference type="InterPro" id="IPR007877">
    <property type="entry name" value="DUF707"/>
</dbReference>
<protein>
    <recommendedName>
        <fullName evidence="1">Glycosyltransferase 2-like domain-containing protein</fullName>
    </recommendedName>
</protein>
<sequence length="498" mass="57846">MKAKYLVISSVGDTSLHLSWVKPAKHKSFDLALIYYGNQKGRYKNDCDYYFERKGTKYRNVYYAYSQMKERFQEYDAIWIPDDDILINSEEIMNFFNIIKSYDLLLAQPSLTHDSYIGHWKITEHQNGNILRYTNYVEIMAPGFSKLGFKTCIETFQESHSGFGLDFTWPRIMGLPKNKIAVIDEVLMKHTRPSKTGDLYPQLIENPINEGRRVCLKYGINWDDCLVAETYGRVKSERSNLNVQKNSICFIIPTTTNRERVLYKVVKHLLRDIPFPFSLYIYNDRANPLIPALTRLIKAVKRNDIKLVVYNDTGKLNNNKIGAGGARNLMFEETKLKHDVVISLDDDMQLKPQWVENVINAMNKYPKHCVFTGIVRGQDGKIQFAGSKFKINNNTLYRYDLTDMESKYKFTDWGPIGCMAFCRSALTESVYIPPLYIRDDASFYLLLRKFGINETVVVSDAESIHKPISVPSSNLRLKEELEKERGYFRKLYGLELGY</sequence>
<evidence type="ECO:0000313" key="2">
    <source>
        <dbReference type="EMBL" id="MBM7586930.1"/>
    </source>
</evidence>
<dbReference type="InterPro" id="IPR029044">
    <property type="entry name" value="Nucleotide-diphossugar_trans"/>
</dbReference>
<dbReference type="SUPFAM" id="SSF53448">
    <property type="entry name" value="Nucleotide-diphospho-sugar transferases"/>
    <property type="match status" value="1"/>
</dbReference>
<name>A0ABS2NGJ7_9BACI</name>
<dbReference type="EMBL" id="JAFBDZ010000003">
    <property type="protein sequence ID" value="MBM7586930.1"/>
    <property type="molecule type" value="Genomic_DNA"/>
</dbReference>
<dbReference type="InterPro" id="IPR001173">
    <property type="entry name" value="Glyco_trans_2-like"/>
</dbReference>
<reference evidence="2 3" key="1">
    <citation type="submission" date="2021-01" db="EMBL/GenBank/DDBJ databases">
        <title>Genomic Encyclopedia of Type Strains, Phase IV (KMG-IV): sequencing the most valuable type-strain genomes for metagenomic binning, comparative biology and taxonomic classification.</title>
        <authorList>
            <person name="Goeker M."/>
        </authorList>
    </citation>
    <scope>NUCLEOTIDE SEQUENCE [LARGE SCALE GENOMIC DNA]</scope>
    <source>
        <strain evidence="2 3">DSM 24834</strain>
    </source>
</reference>
<accession>A0ABS2NGJ7</accession>
<proteinExistence type="predicted"/>
<organism evidence="2 3">
    <name type="scientific">Rossellomorea pakistanensis</name>
    <dbReference type="NCBI Taxonomy" id="992288"/>
    <lineage>
        <taxon>Bacteria</taxon>
        <taxon>Bacillati</taxon>
        <taxon>Bacillota</taxon>
        <taxon>Bacilli</taxon>
        <taxon>Bacillales</taxon>
        <taxon>Bacillaceae</taxon>
        <taxon>Rossellomorea</taxon>
    </lineage>
</organism>
<dbReference type="Proteomes" id="UP001646157">
    <property type="component" value="Unassembled WGS sequence"/>
</dbReference>
<comment type="caution">
    <text evidence="2">The sequence shown here is derived from an EMBL/GenBank/DDBJ whole genome shotgun (WGS) entry which is preliminary data.</text>
</comment>
<dbReference type="CDD" id="cd00761">
    <property type="entry name" value="Glyco_tranf_GTA_type"/>
    <property type="match status" value="1"/>
</dbReference>
<dbReference type="Pfam" id="PF00535">
    <property type="entry name" value="Glycos_transf_2"/>
    <property type="match status" value="1"/>
</dbReference>
<evidence type="ECO:0000313" key="3">
    <source>
        <dbReference type="Proteomes" id="UP001646157"/>
    </source>
</evidence>
<evidence type="ECO:0000259" key="1">
    <source>
        <dbReference type="Pfam" id="PF00535"/>
    </source>
</evidence>
<dbReference type="Gene3D" id="3.90.550.10">
    <property type="entry name" value="Spore Coat Polysaccharide Biosynthesis Protein SpsA, Chain A"/>
    <property type="match status" value="1"/>
</dbReference>